<dbReference type="AlphaFoldDB" id="D8RI57"/>
<dbReference type="PANTHER" id="PTHR48102">
    <property type="entry name" value="ATP-DEPENDENT CLP PROTEASE ATP-BINDING SUBUNIT CLPX-LIKE, MITOCHONDRIAL-RELATED"/>
    <property type="match status" value="1"/>
</dbReference>
<proteinExistence type="predicted"/>
<organism evidence="2">
    <name type="scientific">Selaginella moellendorffii</name>
    <name type="common">Spikemoss</name>
    <dbReference type="NCBI Taxonomy" id="88036"/>
    <lineage>
        <taxon>Eukaryota</taxon>
        <taxon>Viridiplantae</taxon>
        <taxon>Streptophyta</taxon>
        <taxon>Embryophyta</taxon>
        <taxon>Tracheophyta</taxon>
        <taxon>Lycopodiopsida</taxon>
        <taxon>Selaginellales</taxon>
        <taxon>Selaginellaceae</taxon>
        <taxon>Selaginella</taxon>
    </lineage>
</organism>
<evidence type="ECO:0000313" key="2">
    <source>
        <dbReference type="Proteomes" id="UP000001514"/>
    </source>
</evidence>
<keyword evidence="2" id="KW-1185">Reference proteome</keyword>
<evidence type="ECO:0000313" key="1">
    <source>
        <dbReference type="EMBL" id="EFJ28190.1"/>
    </source>
</evidence>
<dbReference type="OrthoDB" id="1721884at2759"/>
<protein>
    <submittedName>
        <fullName evidence="1">Uncharacterized protein</fullName>
    </submittedName>
</protein>
<dbReference type="eggNOG" id="KOG0745">
    <property type="taxonomic scope" value="Eukaryota"/>
</dbReference>
<name>D8RI57_SELML</name>
<dbReference type="HOGENOM" id="CLU_2712310_0_0_1"/>
<gene>
    <name evidence="1" type="ORF">SELMODRAFT_19374</name>
</gene>
<accession>D8RI57</accession>
<reference evidence="1 2" key="1">
    <citation type="journal article" date="2011" name="Science">
        <title>The Selaginella genome identifies genetic changes associated with the evolution of vascular plants.</title>
        <authorList>
            <person name="Banks J.A."/>
            <person name="Nishiyama T."/>
            <person name="Hasebe M."/>
            <person name="Bowman J.L."/>
            <person name="Gribskov M."/>
            <person name="dePamphilis C."/>
            <person name="Albert V.A."/>
            <person name="Aono N."/>
            <person name="Aoyama T."/>
            <person name="Ambrose B.A."/>
            <person name="Ashton N.W."/>
            <person name="Axtell M.J."/>
            <person name="Barker E."/>
            <person name="Barker M.S."/>
            <person name="Bennetzen J.L."/>
            <person name="Bonawitz N.D."/>
            <person name="Chapple C."/>
            <person name="Cheng C."/>
            <person name="Correa L.G."/>
            <person name="Dacre M."/>
            <person name="DeBarry J."/>
            <person name="Dreyer I."/>
            <person name="Elias M."/>
            <person name="Engstrom E.M."/>
            <person name="Estelle M."/>
            <person name="Feng L."/>
            <person name="Finet C."/>
            <person name="Floyd S.K."/>
            <person name="Frommer W.B."/>
            <person name="Fujita T."/>
            <person name="Gramzow L."/>
            <person name="Gutensohn M."/>
            <person name="Harholt J."/>
            <person name="Hattori M."/>
            <person name="Heyl A."/>
            <person name="Hirai T."/>
            <person name="Hiwatashi Y."/>
            <person name="Ishikawa M."/>
            <person name="Iwata M."/>
            <person name="Karol K.G."/>
            <person name="Koehler B."/>
            <person name="Kolukisaoglu U."/>
            <person name="Kubo M."/>
            <person name="Kurata T."/>
            <person name="Lalonde S."/>
            <person name="Li K."/>
            <person name="Li Y."/>
            <person name="Litt A."/>
            <person name="Lyons E."/>
            <person name="Manning G."/>
            <person name="Maruyama T."/>
            <person name="Michael T.P."/>
            <person name="Mikami K."/>
            <person name="Miyazaki S."/>
            <person name="Morinaga S."/>
            <person name="Murata T."/>
            <person name="Mueller-Roeber B."/>
            <person name="Nelson D.R."/>
            <person name="Obara M."/>
            <person name="Oguri Y."/>
            <person name="Olmstead R.G."/>
            <person name="Onodera N."/>
            <person name="Petersen B.L."/>
            <person name="Pils B."/>
            <person name="Prigge M."/>
            <person name="Rensing S.A."/>
            <person name="Riano-Pachon D.M."/>
            <person name="Roberts A.W."/>
            <person name="Sato Y."/>
            <person name="Scheller H.V."/>
            <person name="Schulz B."/>
            <person name="Schulz C."/>
            <person name="Shakirov E.V."/>
            <person name="Shibagaki N."/>
            <person name="Shinohara N."/>
            <person name="Shippen D.E."/>
            <person name="Soerensen I."/>
            <person name="Sotooka R."/>
            <person name="Sugimoto N."/>
            <person name="Sugita M."/>
            <person name="Sumikawa N."/>
            <person name="Tanurdzic M."/>
            <person name="Theissen G."/>
            <person name="Ulvskov P."/>
            <person name="Wakazuki S."/>
            <person name="Weng J.K."/>
            <person name="Willats W.W."/>
            <person name="Wipf D."/>
            <person name="Wolf P.G."/>
            <person name="Yang L."/>
            <person name="Zimmer A.D."/>
            <person name="Zhu Q."/>
            <person name="Mitros T."/>
            <person name="Hellsten U."/>
            <person name="Loque D."/>
            <person name="Otillar R."/>
            <person name="Salamov A."/>
            <person name="Schmutz J."/>
            <person name="Shapiro H."/>
            <person name="Lindquist E."/>
            <person name="Lucas S."/>
            <person name="Rokhsar D."/>
            <person name="Grigoriev I.V."/>
        </authorList>
    </citation>
    <scope>NUCLEOTIDE SEQUENCE [LARGE SCALE GENOMIC DNA]</scope>
</reference>
<dbReference type="Gramene" id="EFJ28190">
    <property type="protein sequence ID" value="EFJ28190"/>
    <property type="gene ID" value="SELMODRAFT_19374"/>
</dbReference>
<dbReference type="InParanoid" id="D8RI57"/>
<dbReference type="EMBL" id="GL377580">
    <property type="protein sequence ID" value="EFJ28190.1"/>
    <property type="molecule type" value="Genomic_DNA"/>
</dbReference>
<dbReference type="InterPro" id="IPR050052">
    <property type="entry name" value="ATP-dep_Clp_protease_ClpX"/>
</dbReference>
<dbReference type="Gene3D" id="1.10.8.60">
    <property type="match status" value="1"/>
</dbReference>
<dbReference type="PANTHER" id="PTHR48102:SF7">
    <property type="entry name" value="ATP-DEPENDENT CLP PROTEASE ATP-BINDING SUBUNIT CLPX-LIKE, MITOCHONDRIAL"/>
    <property type="match status" value="1"/>
</dbReference>
<feature type="non-terminal residue" evidence="1">
    <location>
        <position position="1"/>
    </location>
</feature>
<sequence>IAQKAMAKNTGARGLRSLMEQILTDAMFEIPESQSAIERIDAVVIDEASVGTPENSGSGAKILRGDGAFVRYL</sequence>
<dbReference type="KEGG" id="smo:SELMODRAFT_19374"/>
<dbReference type="STRING" id="88036.D8RI57"/>
<dbReference type="Proteomes" id="UP000001514">
    <property type="component" value="Unassembled WGS sequence"/>
</dbReference>
<feature type="non-terminal residue" evidence="1">
    <location>
        <position position="73"/>
    </location>
</feature>